<organism evidence="1 2">
    <name type="scientific">Archangium lansingense</name>
    <dbReference type="NCBI Taxonomy" id="2995310"/>
    <lineage>
        <taxon>Bacteria</taxon>
        <taxon>Pseudomonadati</taxon>
        <taxon>Myxococcota</taxon>
        <taxon>Myxococcia</taxon>
        <taxon>Myxococcales</taxon>
        <taxon>Cystobacterineae</taxon>
        <taxon>Archangiaceae</taxon>
        <taxon>Archangium</taxon>
    </lineage>
</organism>
<evidence type="ECO:0000313" key="1">
    <source>
        <dbReference type="EMBL" id="MCY1079127.1"/>
    </source>
</evidence>
<keyword evidence="2" id="KW-1185">Reference proteome</keyword>
<dbReference type="RefSeq" id="WP_267537864.1">
    <property type="nucleotide sequence ID" value="NZ_JAPNKA010000001.1"/>
</dbReference>
<sequence length="720" mass="79409">MTEATRAQVLKTLSASWPSTWKLPVTGGVPAGHPLASTLQVFLEGGPASLPYLKDSEVSWCTVAPSAEELRASIDALRAWLLPSFGWEEGTRTTAQGGELSALLLSLSPAGYFRWKSPRKSLDWVAHKLETMRRLESRRPVHTFVQAPSLLELRLRFATALAAGEHDSAEDAIRIIDRHLLDSAVNTHSMRLRMWDHFREWERIATYSAVADLVRIRMPHRVRLALVRGFHGHFLAAFEACGDVEGAARAYVASVHPLLSELLPSCRPEDGVEVRRSLGYRAWHLQQGEQAAQLLRDAPDPFLEPLLRPLVAEEEPVRVEPPLDEQWKAARGHHDTRAQQEVGIRLLSAAQEGLSSVQLLHQLAETLQSRVNPELSATLRRVARALSGEPVALAPTSWKECLEVMRDGNWAVVGQFLDAEARPSAVELPLESFRELLDSLEESFTDPALDADPRARDGSLGVLVALINDLRVDLEFPSPRHASLFPQFLRLFTARKKGSLNREDAALFLLLASAVLAFHPGSERTLVQEVESWWSQRPGEGLLLFLLEALSLVSPHVPGDSACLALWTQGAELLHRQEVALTAGEWRAWRSIGQRLGAAKELLDTFLPPREGPGVRADPLAVAGLKKVAIVSRQERQAKEAAAQIQARFSGKVVVVTDKAAGAATRDAASADVILLVWSTISHAVYRAFDSVRDRLAYVPGSGSESIVLALERFLERRGL</sequence>
<dbReference type="Proteomes" id="UP001207654">
    <property type="component" value="Unassembled WGS sequence"/>
</dbReference>
<reference evidence="1 2" key="1">
    <citation type="submission" date="2022-11" db="EMBL/GenBank/DDBJ databases">
        <title>Minimal conservation of predation-associated metabolite biosynthetic gene clusters underscores biosynthetic potential of Myxococcota including descriptions for ten novel species: Archangium lansinium sp. nov., Myxococcus landrumus sp. nov., Nannocystis bai.</title>
        <authorList>
            <person name="Ahearne A."/>
            <person name="Stevens C."/>
            <person name="Phillips K."/>
        </authorList>
    </citation>
    <scope>NUCLEOTIDE SEQUENCE [LARGE SCALE GENOMIC DNA]</scope>
    <source>
        <strain evidence="1 2">MIWBW</strain>
    </source>
</reference>
<comment type="caution">
    <text evidence="1">The sequence shown here is derived from an EMBL/GenBank/DDBJ whole genome shotgun (WGS) entry which is preliminary data.</text>
</comment>
<proteinExistence type="predicted"/>
<dbReference type="EMBL" id="JAPNKA010000001">
    <property type="protein sequence ID" value="MCY1079127.1"/>
    <property type="molecule type" value="Genomic_DNA"/>
</dbReference>
<protein>
    <submittedName>
        <fullName evidence="1">Uncharacterized protein</fullName>
    </submittedName>
</protein>
<evidence type="ECO:0000313" key="2">
    <source>
        <dbReference type="Proteomes" id="UP001207654"/>
    </source>
</evidence>
<gene>
    <name evidence="1" type="ORF">OV287_32165</name>
</gene>
<accession>A0ABT4ABS7</accession>
<name>A0ABT4ABS7_9BACT</name>